<name>A0A8K0EFG6_BRALA</name>
<dbReference type="PROSITE" id="PS50922">
    <property type="entry name" value="TLC"/>
    <property type="match status" value="1"/>
</dbReference>
<accession>A0A8K0EFG6</accession>
<sequence length="245" mass="27658">MAYRLAHILTMVSSLIFHLSVFRWLAAPVVKKLSPTFRKLSPKKQVVITNSVMAVVHSVVVGGIAAYMYMYPGEEVLPTMLRYDSSIVRHTVCILVGYTLADLLIMATHPAQYDFMMLVHHLMAVFGGVAGTVDPILPYFSNIVCLQELSTPFVNMRIILYELRLKTSRLYKLNGVLMLVVFFTCRLATIPLWFRLSPHMATGELYTVSMPLLVTIFGCMPVASVFNLYWFSKMCKGAYRVVSRG</sequence>
<dbReference type="OrthoDB" id="10266980at2759"/>
<feature type="transmembrane region" description="Helical" evidence="6">
    <location>
        <begin position="87"/>
        <end position="108"/>
    </location>
</feature>
<feature type="transmembrane region" description="Helical" evidence="6">
    <location>
        <begin position="47"/>
        <end position="67"/>
    </location>
</feature>
<feature type="transmembrane region" description="Helical" evidence="6">
    <location>
        <begin position="6"/>
        <end position="26"/>
    </location>
</feature>
<dbReference type="Pfam" id="PF03798">
    <property type="entry name" value="TRAM_LAG1_CLN8"/>
    <property type="match status" value="1"/>
</dbReference>
<evidence type="ECO:0000313" key="8">
    <source>
        <dbReference type="EMBL" id="CAH1248948.1"/>
    </source>
</evidence>
<evidence type="ECO:0000313" key="9">
    <source>
        <dbReference type="Proteomes" id="UP000838412"/>
    </source>
</evidence>
<dbReference type="GO" id="GO:0005783">
    <property type="term" value="C:endoplasmic reticulum"/>
    <property type="evidence" value="ECO:0007669"/>
    <property type="project" value="TreeGrafter"/>
</dbReference>
<dbReference type="InterPro" id="IPR006634">
    <property type="entry name" value="TLC-dom"/>
</dbReference>
<evidence type="ECO:0000256" key="3">
    <source>
        <dbReference type="ARBA" id="ARBA00022989"/>
    </source>
</evidence>
<reference evidence="8" key="1">
    <citation type="submission" date="2022-01" db="EMBL/GenBank/DDBJ databases">
        <authorList>
            <person name="Braso-Vives M."/>
        </authorList>
    </citation>
    <scope>NUCLEOTIDE SEQUENCE</scope>
</reference>
<protein>
    <submittedName>
        <fullName evidence="8">TMEM56 protein</fullName>
    </submittedName>
</protein>
<proteinExistence type="predicted"/>
<feature type="transmembrane region" description="Helical" evidence="6">
    <location>
        <begin position="173"/>
        <end position="194"/>
    </location>
</feature>
<evidence type="ECO:0000256" key="2">
    <source>
        <dbReference type="ARBA" id="ARBA00022692"/>
    </source>
</evidence>
<evidence type="ECO:0000259" key="7">
    <source>
        <dbReference type="PROSITE" id="PS50922"/>
    </source>
</evidence>
<organism evidence="8 9">
    <name type="scientific">Branchiostoma lanceolatum</name>
    <name type="common">Common lancelet</name>
    <name type="synonym">Amphioxus lanceolatum</name>
    <dbReference type="NCBI Taxonomy" id="7740"/>
    <lineage>
        <taxon>Eukaryota</taxon>
        <taxon>Metazoa</taxon>
        <taxon>Chordata</taxon>
        <taxon>Cephalochordata</taxon>
        <taxon>Leptocardii</taxon>
        <taxon>Amphioxiformes</taxon>
        <taxon>Branchiostomatidae</taxon>
        <taxon>Branchiostoma</taxon>
    </lineage>
</organism>
<keyword evidence="9" id="KW-1185">Reference proteome</keyword>
<evidence type="ECO:0000256" key="4">
    <source>
        <dbReference type="ARBA" id="ARBA00023136"/>
    </source>
</evidence>
<feature type="domain" description="TLC" evidence="7">
    <location>
        <begin position="43"/>
        <end position="243"/>
    </location>
</feature>
<dbReference type="PANTHER" id="PTHR13439">
    <property type="entry name" value="CT120 PROTEIN"/>
    <property type="match status" value="1"/>
</dbReference>
<dbReference type="SMART" id="SM00724">
    <property type="entry name" value="TLC"/>
    <property type="match status" value="1"/>
</dbReference>
<evidence type="ECO:0000256" key="5">
    <source>
        <dbReference type="PROSITE-ProRule" id="PRU00205"/>
    </source>
</evidence>
<evidence type="ECO:0000256" key="1">
    <source>
        <dbReference type="ARBA" id="ARBA00004141"/>
    </source>
</evidence>
<dbReference type="GO" id="GO:0055088">
    <property type="term" value="P:lipid homeostasis"/>
    <property type="evidence" value="ECO:0007669"/>
    <property type="project" value="TreeGrafter"/>
</dbReference>
<keyword evidence="2 5" id="KW-0812">Transmembrane</keyword>
<comment type="subcellular location">
    <subcellularLocation>
        <location evidence="1">Membrane</location>
        <topology evidence="1">Multi-pass membrane protein</topology>
    </subcellularLocation>
</comment>
<dbReference type="PANTHER" id="PTHR13439:SF0">
    <property type="entry name" value="TOPOISOMERASE I DAMAGE AFFECTED PROTEIN 4"/>
    <property type="match status" value="1"/>
</dbReference>
<dbReference type="AlphaFoldDB" id="A0A8K0EFG6"/>
<keyword evidence="3 6" id="KW-1133">Transmembrane helix</keyword>
<dbReference type="InterPro" id="IPR050846">
    <property type="entry name" value="TLCD"/>
</dbReference>
<dbReference type="Proteomes" id="UP000838412">
    <property type="component" value="Chromosome 17"/>
</dbReference>
<dbReference type="GO" id="GO:0016020">
    <property type="term" value="C:membrane"/>
    <property type="evidence" value="ECO:0007669"/>
    <property type="project" value="UniProtKB-SubCell"/>
</dbReference>
<feature type="transmembrane region" description="Helical" evidence="6">
    <location>
        <begin position="206"/>
        <end position="230"/>
    </location>
</feature>
<keyword evidence="4 5" id="KW-0472">Membrane</keyword>
<evidence type="ECO:0000256" key="6">
    <source>
        <dbReference type="SAM" id="Phobius"/>
    </source>
</evidence>
<dbReference type="EMBL" id="OV696702">
    <property type="protein sequence ID" value="CAH1248948.1"/>
    <property type="molecule type" value="Genomic_DNA"/>
</dbReference>
<gene>
    <name evidence="8" type="primary">TMEM56</name>
    <name evidence="8" type="ORF">BLAG_LOCUS10216</name>
</gene>